<reference evidence="9" key="1">
    <citation type="journal article" date="2014" name="Int. J. Syst. Evol. Microbiol.">
        <title>Complete genome of a new Firmicutes species belonging to the dominant human colonic microbiota ('Ruminococcus bicirculans') reveals two chromosomes and a selective capacity to utilize plant glucans.</title>
        <authorList>
            <consortium name="NISC Comparative Sequencing Program"/>
            <person name="Wegmann U."/>
            <person name="Louis P."/>
            <person name="Goesmann A."/>
            <person name="Henrissat B."/>
            <person name="Duncan S.H."/>
            <person name="Flint H.J."/>
        </authorList>
    </citation>
    <scope>NUCLEOTIDE SEQUENCE</scope>
    <source>
        <strain evidence="9">NBRC 107715</strain>
    </source>
</reference>
<evidence type="ECO:0000256" key="2">
    <source>
        <dbReference type="ARBA" id="ARBA00009530"/>
    </source>
</evidence>
<evidence type="ECO:0000313" key="10">
    <source>
        <dbReference type="Proteomes" id="UP000321960"/>
    </source>
</evidence>
<keyword evidence="3 7" id="KW-0812">Transmembrane</keyword>
<evidence type="ECO:0008006" key="12">
    <source>
        <dbReference type="Google" id="ProtNLM"/>
    </source>
</evidence>
<feature type="compositionally biased region" description="Basic and acidic residues" evidence="6">
    <location>
        <begin position="1"/>
        <end position="14"/>
    </location>
</feature>
<evidence type="ECO:0000313" key="8">
    <source>
        <dbReference type="EMBL" id="GEP04569.1"/>
    </source>
</evidence>
<evidence type="ECO:0000256" key="1">
    <source>
        <dbReference type="ARBA" id="ARBA00004370"/>
    </source>
</evidence>
<evidence type="ECO:0000313" key="9">
    <source>
        <dbReference type="EMBL" id="GLS62743.1"/>
    </source>
</evidence>
<keyword evidence="4 7" id="KW-1133">Transmembrane helix</keyword>
<feature type="region of interest" description="Disordered" evidence="6">
    <location>
        <begin position="1"/>
        <end position="27"/>
    </location>
</feature>
<gene>
    <name evidence="9" type="ORF">GCM10007888_11240</name>
    <name evidence="8" type="ORF">MOX02_26070</name>
</gene>
<evidence type="ECO:0000256" key="5">
    <source>
        <dbReference type="ARBA" id="ARBA00023136"/>
    </source>
</evidence>
<evidence type="ECO:0000256" key="6">
    <source>
        <dbReference type="SAM" id="MobiDB-lite"/>
    </source>
</evidence>
<dbReference type="InterPro" id="IPR000612">
    <property type="entry name" value="PMP3"/>
</dbReference>
<dbReference type="Pfam" id="PF01679">
    <property type="entry name" value="Pmp3"/>
    <property type="match status" value="1"/>
</dbReference>
<evidence type="ECO:0000313" key="11">
    <source>
        <dbReference type="Proteomes" id="UP001156856"/>
    </source>
</evidence>
<protein>
    <recommendedName>
        <fullName evidence="12">Proteolipid membrane potential modulator</fullName>
    </recommendedName>
</protein>
<keyword evidence="11" id="KW-1185">Reference proteome</keyword>
<evidence type="ECO:0000256" key="4">
    <source>
        <dbReference type="ARBA" id="ARBA00022989"/>
    </source>
</evidence>
<reference evidence="9" key="4">
    <citation type="submission" date="2023-01" db="EMBL/GenBank/DDBJ databases">
        <title>Draft genome sequence of Methylobacterium oxalidis strain NBRC 107715.</title>
        <authorList>
            <person name="Sun Q."/>
            <person name="Mori K."/>
        </authorList>
    </citation>
    <scope>NUCLEOTIDE SEQUENCE</scope>
    <source>
        <strain evidence="9">NBRC 107715</strain>
    </source>
</reference>
<comment type="similarity">
    <text evidence="2">Belongs to the UPF0057 (PMP3) family.</text>
</comment>
<keyword evidence="5 7" id="KW-0472">Membrane</keyword>
<dbReference type="EMBL" id="BJZU01000049">
    <property type="protein sequence ID" value="GEP04569.1"/>
    <property type="molecule type" value="Genomic_DNA"/>
</dbReference>
<dbReference type="PANTHER" id="PTHR21659:SF42">
    <property type="entry name" value="UPF0057 MEMBRANE PROTEIN ZK632.10-RELATED"/>
    <property type="match status" value="1"/>
</dbReference>
<reference evidence="11" key="2">
    <citation type="journal article" date="2019" name="Int. J. Syst. Evol. Microbiol.">
        <title>The Global Catalogue of Microorganisms (GCM) 10K type strain sequencing project: providing services to taxonomists for standard genome sequencing and annotation.</title>
        <authorList>
            <consortium name="The Broad Institute Genomics Platform"/>
            <consortium name="The Broad Institute Genome Sequencing Center for Infectious Disease"/>
            <person name="Wu L."/>
            <person name="Ma J."/>
        </authorList>
    </citation>
    <scope>NUCLEOTIDE SEQUENCE [LARGE SCALE GENOMIC DNA]</scope>
    <source>
        <strain evidence="11">NBRC 107715</strain>
    </source>
</reference>
<name>A0A512J3Y6_9HYPH</name>
<feature type="transmembrane region" description="Helical" evidence="7">
    <location>
        <begin position="57"/>
        <end position="80"/>
    </location>
</feature>
<proteinExistence type="inferred from homology"/>
<dbReference type="Proteomes" id="UP001156856">
    <property type="component" value="Unassembled WGS sequence"/>
</dbReference>
<dbReference type="EMBL" id="BSPK01000016">
    <property type="protein sequence ID" value="GLS62743.1"/>
    <property type="molecule type" value="Genomic_DNA"/>
</dbReference>
<feature type="transmembrane region" description="Helical" evidence="7">
    <location>
        <begin position="33"/>
        <end position="50"/>
    </location>
</feature>
<accession>A0A512J3Y6</accession>
<dbReference type="GO" id="GO:0016020">
    <property type="term" value="C:membrane"/>
    <property type="evidence" value="ECO:0007669"/>
    <property type="project" value="UniProtKB-SubCell"/>
</dbReference>
<comment type="caution">
    <text evidence="8">The sequence shown here is derived from an EMBL/GenBank/DDBJ whole genome shotgun (WGS) entry which is preliminary data.</text>
</comment>
<sequence>MPVSKPEPRERERQSFVSAMDKAPSPGDPVSNLVRILLAIFLPPIAVLITEGIGLQFLLNILLTLLGGVPGMIHAIWIIMRNR</sequence>
<dbReference type="PROSITE" id="PS01309">
    <property type="entry name" value="UPF0057"/>
    <property type="match status" value="1"/>
</dbReference>
<reference evidence="8 10" key="3">
    <citation type="submission" date="2019-07" db="EMBL/GenBank/DDBJ databases">
        <title>Whole genome shotgun sequence of Methylobacterium oxalidis NBRC 107715.</title>
        <authorList>
            <person name="Hosoyama A."/>
            <person name="Uohara A."/>
            <person name="Ohji S."/>
            <person name="Ichikawa N."/>
        </authorList>
    </citation>
    <scope>NUCLEOTIDE SEQUENCE [LARGE SCALE GENOMIC DNA]</scope>
    <source>
        <strain evidence="8 10">NBRC 107715</strain>
    </source>
</reference>
<comment type="subcellular location">
    <subcellularLocation>
        <location evidence="1">Membrane</location>
    </subcellularLocation>
</comment>
<dbReference type="Proteomes" id="UP000321960">
    <property type="component" value="Unassembled WGS sequence"/>
</dbReference>
<evidence type="ECO:0000256" key="7">
    <source>
        <dbReference type="SAM" id="Phobius"/>
    </source>
</evidence>
<dbReference type="AlphaFoldDB" id="A0A512J3Y6"/>
<dbReference type="PANTHER" id="PTHR21659">
    <property type="entry name" value="HYDROPHOBIC PROTEIN RCI2 LOW TEMPERATURE AND SALT RESPONSIVE PROTEIN LTI6 -RELATED"/>
    <property type="match status" value="1"/>
</dbReference>
<organism evidence="8 10">
    <name type="scientific">Methylobacterium oxalidis</name>
    <dbReference type="NCBI Taxonomy" id="944322"/>
    <lineage>
        <taxon>Bacteria</taxon>
        <taxon>Pseudomonadati</taxon>
        <taxon>Pseudomonadota</taxon>
        <taxon>Alphaproteobacteria</taxon>
        <taxon>Hyphomicrobiales</taxon>
        <taxon>Methylobacteriaceae</taxon>
        <taxon>Methylobacterium</taxon>
    </lineage>
</organism>
<evidence type="ECO:0000256" key="3">
    <source>
        <dbReference type="ARBA" id="ARBA00022692"/>
    </source>
</evidence>